<comment type="similarity">
    <text evidence="2">Belongs to the THOC5 family.</text>
</comment>
<dbReference type="OrthoDB" id="20582at2759"/>
<comment type="caution">
    <text evidence="5">The sequence shown here is derived from an EMBL/GenBank/DDBJ whole genome shotgun (WGS) entry which is preliminary data.</text>
</comment>
<dbReference type="Pfam" id="PF09766">
    <property type="entry name" value="FmiP_Thoc5"/>
    <property type="match status" value="1"/>
</dbReference>
<dbReference type="GO" id="GO:0003729">
    <property type="term" value="F:mRNA binding"/>
    <property type="evidence" value="ECO:0007669"/>
    <property type="project" value="TreeGrafter"/>
</dbReference>
<keyword evidence="6" id="KW-1185">Reference proteome</keyword>
<proteinExistence type="inferred from homology"/>
<evidence type="ECO:0000313" key="5">
    <source>
        <dbReference type="EMBL" id="PSK55370.1"/>
    </source>
</evidence>
<keyword evidence="4" id="KW-0175">Coiled coil</keyword>
<feature type="coiled-coil region" evidence="4">
    <location>
        <begin position="162"/>
        <end position="203"/>
    </location>
</feature>
<dbReference type="GO" id="GO:0000445">
    <property type="term" value="C:THO complex part of transcription export complex"/>
    <property type="evidence" value="ECO:0007669"/>
    <property type="project" value="TreeGrafter"/>
</dbReference>
<sequence length="235" mass="27540">MDTNIITDEDLLRVLATAQQTRAHCVSMLDFLQQHKQPAPEPSQDDALELSRLQKRLTSHLSLLRGQHRQAIYSARASKGQTATAKSEIDSLHLQLQNLFYEQRHLLGEIQGCEEYPHTYTTLSLQDEEEFLARRVEATEMGDSKYSFKENMSPHDYMVARIKDEREERQRLDRERQELVKKKVELSKRNEGMRKELEKADKEIEIWLDGQKKVEKIFQDKLGTEVKVDAREMEI</sequence>
<dbReference type="STRING" id="40998.A0A2P8A4I2"/>
<comment type="subcellular location">
    <subcellularLocation>
        <location evidence="1">Nucleus</location>
    </subcellularLocation>
</comment>
<dbReference type="AlphaFoldDB" id="A0A2P8A4I2"/>
<evidence type="ECO:0000256" key="4">
    <source>
        <dbReference type="SAM" id="Coils"/>
    </source>
</evidence>
<reference evidence="5 6" key="1">
    <citation type="submission" date="2017-05" db="EMBL/GenBank/DDBJ databases">
        <title>Draft genome sequence of Elsinoe australis.</title>
        <authorList>
            <person name="Cheng Q."/>
        </authorList>
    </citation>
    <scope>NUCLEOTIDE SEQUENCE [LARGE SCALE GENOMIC DNA]</scope>
    <source>
        <strain evidence="5 6">NL1</strain>
    </source>
</reference>
<protein>
    <recommendedName>
        <fullName evidence="7">THOC5 family protein</fullName>
    </recommendedName>
</protein>
<dbReference type="PANTHER" id="PTHR13375:SF3">
    <property type="entry name" value="THO COMPLEX SUBUNIT 5 HOMOLOG"/>
    <property type="match status" value="1"/>
</dbReference>
<dbReference type="Proteomes" id="UP000243723">
    <property type="component" value="Unassembled WGS sequence"/>
</dbReference>
<dbReference type="EMBL" id="NHZQ01000067">
    <property type="protein sequence ID" value="PSK55370.1"/>
    <property type="molecule type" value="Genomic_DNA"/>
</dbReference>
<name>A0A2P8A4I2_9PEZI</name>
<organism evidence="5 6">
    <name type="scientific">Elsinoe australis</name>
    <dbReference type="NCBI Taxonomy" id="40998"/>
    <lineage>
        <taxon>Eukaryota</taxon>
        <taxon>Fungi</taxon>
        <taxon>Dikarya</taxon>
        <taxon>Ascomycota</taxon>
        <taxon>Pezizomycotina</taxon>
        <taxon>Dothideomycetes</taxon>
        <taxon>Dothideomycetidae</taxon>
        <taxon>Myriangiales</taxon>
        <taxon>Elsinoaceae</taxon>
        <taxon>Elsinoe</taxon>
    </lineage>
</organism>
<keyword evidence="3" id="KW-0539">Nucleus</keyword>
<evidence type="ECO:0000256" key="2">
    <source>
        <dbReference type="ARBA" id="ARBA00008044"/>
    </source>
</evidence>
<accession>A0A2P8A4I2</accession>
<dbReference type="PANTHER" id="PTHR13375">
    <property type="entry name" value="FMS INTERACTING PROTEIN"/>
    <property type="match status" value="1"/>
</dbReference>
<evidence type="ECO:0000256" key="3">
    <source>
        <dbReference type="ARBA" id="ARBA00023242"/>
    </source>
</evidence>
<dbReference type="InterPro" id="IPR019163">
    <property type="entry name" value="THO_Thoc5"/>
</dbReference>
<evidence type="ECO:0000313" key="6">
    <source>
        <dbReference type="Proteomes" id="UP000243723"/>
    </source>
</evidence>
<evidence type="ECO:0000256" key="1">
    <source>
        <dbReference type="ARBA" id="ARBA00004123"/>
    </source>
</evidence>
<evidence type="ECO:0008006" key="7">
    <source>
        <dbReference type="Google" id="ProtNLM"/>
    </source>
</evidence>
<gene>
    <name evidence="5" type="ORF">B9Z65_2759</name>
</gene>
<dbReference type="GO" id="GO:0006406">
    <property type="term" value="P:mRNA export from nucleus"/>
    <property type="evidence" value="ECO:0007669"/>
    <property type="project" value="TreeGrafter"/>
</dbReference>